<organism evidence="1 2">
    <name type="scientific">Ramazzottius varieornatus</name>
    <name type="common">Water bear</name>
    <name type="synonym">Tardigrade</name>
    <dbReference type="NCBI Taxonomy" id="947166"/>
    <lineage>
        <taxon>Eukaryota</taxon>
        <taxon>Metazoa</taxon>
        <taxon>Ecdysozoa</taxon>
        <taxon>Tardigrada</taxon>
        <taxon>Eutardigrada</taxon>
        <taxon>Parachela</taxon>
        <taxon>Hypsibioidea</taxon>
        <taxon>Ramazzottiidae</taxon>
        <taxon>Ramazzottius</taxon>
    </lineage>
</organism>
<evidence type="ECO:0000313" key="2">
    <source>
        <dbReference type="Proteomes" id="UP000186922"/>
    </source>
</evidence>
<evidence type="ECO:0000313" key="1">
    <source>
        <dbReference type="EMBL" id="GAU90250.1"/>
    </source>
</evidence>
<gene>
    <name evidence="1" type="primary">RvY_02697-1</name>
    <name evidence="1" type="synonym">RvY_02697.1</name>
    <name evidence="1" type="ORF">RvY_02697</name>
</gene>
<accession>A0A1D1UP09</accession>
<name>A0A1D1UP09_RAMVA</name>
<keyword evidence="2" id="KW-1185">Reference proteome</keyword>
<dbReference type="AlphaFoldDB" id="A0A1D1UP09"/>
<reference evidence="1 2" key="1">
    <citation type="journal article" date="2016" name="Nat. Commun.">
        <title>Extremotolerant tardigrade genome and improved radiotolerance of human cultured cells by tardigrade-unique protein.</title>
        <authorList>
            <person name="Hashimoto T."/>
            <person name="Horikawa D.D."/>
            <person name="Saito Y."/>
            <person name="Kuwahara H."/>
            <person name="Kozuka-Hata H."/>
            <person name="Shin-I T."/>
            <person name="Minakuchi Y."/>
            <person name="Ohishi K."/>
            <person name="Motoyama A."/>
            <person name="Aizu T."/>
            <person name="Enomoto A."/>
            <person name="Kondo K."/>
            <person name="Tanaka S."/>
            <person name="Hara Y."/>
            <person name="Koshikawa S."/>
            <person name="Sagara H."/>
            <person name="Miura T."/>
            <person name="Yokobori S."/>
            <person name="Miyagawa K."/>
            <person name="Suzuki Y."/>
            <person name="Kubo T."/>
            <person name="Oyama M."/>
            <person name="Kohara Y."/>
            <person name="Fujiyama A."/>
            <person name="Arakawa K."/>
            <person name="Katayama T."/>
            <person name="Toyoda A."/>
            <person name="Kunieda T."/>
        </authorList>
    </citation>
    <scope>NUCLEOTIDE SEQUENCE [LARGE SCALE GENOMIC DNA]</scope>
    <source>
        <strain evidence="1 2">YOKOZUNA-1</strain>
    </source>
</reference>
<proteinExistence type="predicted"/>
<dbReference type="Proteomes" id="UP000186922">
    <property type="component" value="Unassembled WGS sequence"/>
</dbReference>
<dbReference type="EMBL" id="BDGG01000001">
    <property type="protein sequence ID" value="GAU90250.1"/>
    <property type="molecule type" value="Genomic_DNA"/>
</dbReference>
<protein>
    <submittedName>
        <fullName evidence="1">Uncharacterized protein</fullName>
    </submittedName>
</protein>
<comment type="caution">
    <text evidence="1">The sequence shown here is derived from an EMBL/GenBank/DDBJ whole genome shotgun (WGS) entry which is preliminary data.</text>
</comment>
<sequence>MAERMSEKEDLRNLSLVVTVPVERRTLARNPQSQCQMVSHRPHLWFIHRLLLACISYS</sequence>